<evidence type="ECO:0000313" key="16">
    <source>
        <dbReference type="EMBL" id="ERT01122.1"/>
    </source>
</evidence>
<feature type="compositionally biased region" description="Basic and acidic residues" evidence="13">
    <location>
        <begin position="480"/>
        <end position="496"/>
    </location>
</feature>
<evidence type="ECO:0000256" key="9">
    <source>
        <dbReference type="ARBA" id="ARBA00023163"/>
    </source>
</evidence>
<dbReference type="GO" id="GO:0016567">
    <property type="term" value="P:protein ubiquitination"/>
    <property type="evidence" value="ECO:0007669"/>
    <property type="project" value="TreeGrafter"/>
</dbReference>
<evidence type="ECO:0008006" key="18">
    <source>
        <dbReference type="Google" id="ProtNLM"/>
    </source>
</evidence>
<gene>
    <name evidence="16" type="ORF">HMPREF1624_02361</name>
</gene>
<dbReference type="PROSITE" id="PS50089">
    <property type="entry name" value="ZF_RING_2"/>
    <property type="match status" value="1"/>
</dbReference>
<dbReference type="InterPro" id="IPR012677">
    <property type="entry name" value="Nucleotide-bd_a/b_plait_sf"/>
</dbReference>
<dbReference type="Gene3D" id="3.30.40.10">
    <property type="entry name" value="Zinc/RING finger domain, C3HC4 (zinc finger)"/>
    <property type="match status" value="1"/>
</dbReference>
<dbReference type="PANTHER" id="PTHR12603:SF0">
    <property type="entry name" value="CCR4-NOT TRANSCRIPTION COMPLEX SUBUNIT 4"/>
    <property type="match status" value="1"/>
</dbReference>
<keyword evidence="9" id="KW-0804">Transcription</keyword>
<feature type="compositionally biased region" description="Polar residues" evidence="13">
    <location>
        <begin position="642"/>
        <end position="654"/>
    </location>
</feature>
<feature type="region of interest" description="Disordered" evidence="13">
    <location>
        <begin position="1225"/>
        <end position="1358"/>
    </location>
</feature>
<dbReference type="GO" id="GO:0030015">
    <property type="term" value="C:CCR4-NOT core complex"/>
    <property type="evidence" value="ECO:0007669"/>
    <property type="project" value="UniProtKB-ARBA"/>
</dbReference>
<feature type="compositionally biased region" description="Pro residues" evidence="13">
    <location>
        <begin position="700"/>
        <end position="713"/>
    </location>
</feature>
<dbReference type="PANTHER" id="PTHR12603">
    <property type="entry name" value="CCR4-NOT TRANSCRIPTION COMPLEX RELATED"/>
    <property type="match status" value="1"/>
</dbReference>
<dbReference type="CDD" id="cd16618">
    <property type="entry name" value="mRING-HC-C4C4_CNOT4"/>
    <property type="match status" value="1"/>
</dbReference>
<dbReference type="Pfam" id="PF14570">
    <property type="entry name" value="zf-RING_4"/>
    <property type="match status" value="1"/>
</dbReference>
<organism evidence="16 17">
    <name type="scientific">Sporothrix schenckii (strain ATCC 58251 / de Perez 2211183)</name>
    <name type="common">Rose-picker's disease fungus</name>
    <dbReference type="NCBI Taxonomy" id="1391915"/>
    <lineage>
        <taxon>Eukaryota</taxon>
        <taxon>Fungi</taxon>
        <taxon>Dikarya</taxon>
        <taxon>Ascomycota</taxon>
        <taxon>Pezizomycotina</taxon>
        <taxon>Sordariomycetes</taxon>
        <taxon>Sordariomycetidae</taxon>
        <taxon>Ophiostomatales</taxon>
        <taxon>Ophiostomataceae</taxon>
        <taxon>Sporothrix</taxon>
    </lineage>
</organism>
<dbReference type="InterPro" id="IPR035979">
    <property type="entry name" value="RBD_domain_sf"/>
</dbReference>
<dbReference type="FunFam" id="3.30.70.330:FF:000257">
    <property type="entry name" value="CCR4-NOT core complex subunit Not4"/>
    <property type="match status" value="1"/>
</dbReference>
<dbReference type="GO" id="GO:0010557">
    <property type="term" value="P:positive regulation of macromolecule biosynthetic process"/>
    <property type="evidence" value="ECO:0007669"/>
    <property type="project" value="UniProtKB-ARBA"/>
</dbReference>
<feature type="compositionally biased region" description="Polar residues" evidence="13">
    <location>
        <begin position="1701"/>
        <end position="1713"/>
    </location>
</feature>
<feature type="compositionally biased region" description="Polar residues" evidence="13">
    <location>
        <begin position="524"/>
        <end position="548"/>
    </location>
</feature>
<dbReference type="InterPro" id="IPR034261">
    <property type="entry name" value="CNOT4_RRM"/>
</dbReference>
<feature type="compositionally biased region" description="Low complexity" evidence="13">
    <location>
        <begin position="1243"/>
        <end position="1265"/>
    </location>
</feature>
<keyword evidence="3" id="KW-0479">Metal-binding</keyword>
<evidence type="ECO:0000256" key="12">
    <source>
        <dbReference type="PROSITE-ProRule" id="PRU00176"/>
    </source>
</evidence>
<evidence type="ECO:0000259" key="14">
    <source>
        <dbReference type="PROSITE" id="PS50089"/>
    </source>
</evidence>
<dbReference type="Gene3D" id="3.30.70.330">
    <property type="match status" value="1"/>
</dbReference>
<dbReference type="HOGENOM" id="CLU_001793_0_0_1"/>
<comment type="subcellular location">
    <subcellularLocation>
        <location evidence="1">Nucleus</location>
    </subcellularLocation>
</comment>
<feature type="region of interest" description="Disordered" evidence="13">
    <location>
        <begin position="82"/>
        <end position="105"/>
    </location>
</feature>
<reference evidence="17" key="1">
    <citation type="journal article" date="2014" name="Genome Announc.">
        <title>Genome sequence of the pathogenic fungus Sporothrix schenckii (ATCC 58251).</title>
        <authorList>
            <person name="Cuomo C.A."/>
            <person name="Rodriguez-Del Valle N."/>
            <person name="Perez-Sanchez L."/>
            <person name="Abouelleil A."/>
            <person name="Goldberg J."/>
            <person name="Young S."/>
            <person name="Zeng Q."/>
            <person name="Birren B.W."/>
        </authorList>
    </citation>
    <scope>NUCLEOTIDE SEQUENCE [LARGE SCALE GENOMIC DNA]</scope>
    <source>
        <strain evidence="17">ATCC 58251 / de Perez 2211183</strain>
    </source>
</reference>
<feature type="compositionally biased region" description="Basic and acidic residues" evidence="13">
    <location>
        <begin position="881"/>
        <end position="897"/>
    </location>
</feature>
<dbReference type="GO" id="GO:0000956">
    <property type="term" value="P:nuclear-transcribed mRNA catabolic process"/>
    <property type="evidence" value="ECO:0007669"/>
    <property type="project" value="UniProtKB-ARBA"/>
</dbReference>
<protein>
    <recommendedName>
        <fullName evidence="18">General negative regulator of transcription subunit 4</fullName>
    </recommendedName>
</protein>
<dbReference type="SMART" id="SM00361">
    <property type="entry name" value="RRM_1"/>
    <property type="match status" value="1"/>
</dbReference>
<evidence type="ECO:0000256" key="10">
    <source>
        <dbReference type="ARBA" id="ARBA00023242"/>
    </source>
</evidence>
<dbReference type="GO" id="GO:0003723">
    <property type="term" value="F:RNA binding"/>
    <property type="evidence" value="ECO:0007669"/>
    <property type="project" value="UniProtKB-UniRule"/>
</dbReference>
<keyword evidence="5" id="KW-0862">Zinc</keyword>
<dbReference type="InterPro" id="IPR000504">
    <property type="entry name" value="RRM_dom"/>
</dbReference>
<feature type="compositionally biased region" description="Polar residues" evidence="13">
    <location>
        <begin position="898"/>
        <end position="921"/>
    </location>
</feature>
<feature type="region of interest" description="Disordered" evidence="13">
    <location>
        <begin position="851"/>
        <end position="935"/>
    </location>
</feature>
<feature type="compositionally biased region" description="Low complexity" evidence="13">
    <location>
        <begin position="255"/>
        <end position="265"/>
    </location>
</feature>
<dbReference type="GO" id="GO:0051254">
    <property type="term" value="P:positive regulation of RNA metabolic process"/>
    <property type="evidence" value="ECO:0007669"/>
    <property type="project" value="UniProtKB-ARBA"/>
</dbReference>
<feature type="region of interest" description="Disordered" evidence="13">
    <location>
        <begin position="689"/>
        <end position="746"/>
    </location>
</feature>
<name>U7Q1R1_SPOS1</name>
<dbReference type="GO" id="GO:0061630">
    <property type="term" value="F:ubiquitin protein ligase activity"/>
    <property type="evidence" value="ECO:0007669"/>
    <property type="project" value="UniProtKB-ARBA"/>
</dbReference>
<feature type="region of interest" description="Disordered" evidence="13">
    <location>
        <begin position="985"/>
        <end position="1015"/>
    </location>
</feature>
<evidence type="ECO:0000256" key="8">
    <source>
        <dbReference type="ARBA" id="ARBA00023054"/>
    </source>
</evidence>
<proteinExistence type="predicted"/>
<keyword evidence="10" id="KW-0539">Nucleus</keyword>
<feature type="compositionally biased region" description="Basic and acidic residues" evidence="13">
    <location>
        <begin position="1266"/>
        <end position="1304"/>
    </location>
</feature>
<evidence type="ECO:0000256" key="3">
    <source>
        <dbReference type="ARBA" id="ARBA00022723"/>
    </source>
</evidence>
<feature type="region of interest" description="Disordered" evidence="13">
    <location>
        <begin position="1797"/>
        <end position="1826"/>
    </location>
</feature>
<feature type="compositionally biased region" description="Basic residues" evidence="13">
    <location>
        <begin position="724"/>
        <end position="735"/>
    </location>
</feature>
<dbReference type="Proteomes" id="UP000018087">
    <property type="component" value="Unassembled WGS sequence"/>
</dbReference>
<keyword evidence="7" id="KW-0805">Transcription regulation</keyword>
<feature type="region of interest" description="Disordered" evidence="13">
    <location>
        <begin position="617"/>
        <end position="654"/>
    </location>
</feature>
<dbReference type="CDD" id="cd12438">
    <property type="entry name" value="RRM_CNOT4"/>
    <property type="match status" value="1"/>
</dbReference>
<dbReference type="Pfam" id="PF00076">
    <property type="entry name" value="RRM_1"/>
    <property type="match status" value="1"/>
</dbReference>
<evidence type="ECO:0000256" key="4">
    <source>
        <dbReference type="ARBA" id="ARBA00022771"/>
    </source>
</evidence>
<sequence>MAPQDTFIDDEEDTCPLCIEEFDLSDRGFRPCPCGYQICQFCFNNIKQNMNSLCPACRRPYDEKSIVWRVVTAEEHAEFRSNIQKNQKKRALEQRQKEVQKREAEKENRKNLVGVRVVQKNLVYVTGLNPTVREDELLKTLRKPEFFGQYGNIQKISISNRKSPDGTPSLGIYVTFETKEDAQRCIQAVNGSLNGERPLKAQLGTTKYCSAWLRHEQCTNRQCMFLHELGDEEDSYTRQDLSSMNSINTQRPLGASSRSASRQQSHPIPIPTSASQPMIRSSSRDESESGDSSALPAAASWARTSQVRSRRGSHATSGAAPSPAISMSLPVTTESAAEAVEDSPTMEEATAITAPSSRAQGKAPVVDTNLSSASPVTSGSSGSQSASAKETKETDPAASIFTSLLLAMGNCPLPSTFLIDGLTLNSFPPLFDPRGGEKRRALRDDESRLDAEQDDQATDAREPSEGEPESSGSLALGGEPEDREHTRSTHGFDQRRGGLPPPIQRSNTESLFNSFGANYLPTANPGTIGNRSMTPQQSLYSRTPSSFADQPPPGIAQSQANLFQGQVQNRQTSRYGFGGDNASGSSTTIKLAANPRILSQQSSMLPQSLHSQQSAPYYAASMPGPPPGLKSTGTPPAVFGQSFANTSFGGAPKDTSQLLQDIIRGRGGGSAGSQAHEAGKREYMIPSFLSQYPSSGSSTPAPPSGFPASPYGPPSGGFQDNGSKQKKKGKKHRHANTSSSGGSGLVELADPSILQARLPHQQSNAGSGQGLFGNQAQDDELPALDDVVSTVDALVSDEPAMMPYPYGIDSPLRSGTPSFPPGFGHMQPMQHATPPPPPGFGRPMTPAASMTPVTSMTPSNLSTQALPKPPVPVVPIVDQALTKERSETPLPREDEKQQPTVPQTGKKSTRVASLASNSSAATGPVESGKAMKAPEAAPALTHVAHEASTPTPTPATPLKLTKKNSVLQDEDFPALDAAAASATKSAAAAPVSQVRASKPSTPVGKKTNDKKPVPAVLNLAATAKPAAAKAAEASPAVSDKNTTADMAPAFPSLPTPAAPWSPAVRAAPPKTLRVVQPAKTESGPAPVLSLTAITAAENAKLAAASTAASSSSSTPALTSAVLPNRQASVSNRPSTPVSEVVSVSDNASVVSASISASRAGSPPPPQPTRIGSAAVRNTTKSQQRKQRKQALKMDAAAVVGAATTTSTSFAGQALNEHDEEAVEIAPIMGRKKKQKKEKPAPNPVVAAPAATPAAESSTETAASAKVPKEQKESKEKEAKDAKETKERAKQSSAAKKKDDAKEKAAAAAAEAAAKSSTAETAKSTTKSTTKKSGSASNTAPAAATTETPAELTPSTDSANATVSAPLAHVQKLFEKEQEVLRKVLREAGEVAGSTTLSVMREDDAPVNLSDAQTQPGGSIRSIALDMAARGLIDKHLENISLLQPFVTLAQSRSVPRNSVIKGDALLPPDVLFTKEDLDDIVAGKAVRKYVDEVRLLATPNGDCLRNLTEAEENRFMTLQQRLGNSLASPLSYMHARYEEMGGFALIAKRAVPCGLPSYYPVKALAPAAMAGQMLFDPMSKIQREEAVYWINQYVLPRLNLLPQSEAASWQSMLVDTGVPQAIGTTTLAPWIYHTPEMRYGMPASGYAASSLPASSIVTNGNGAARGASASNTQEHGRQQQGAGSGNNNNYNADGTPALESNGINNDSALTSTNGLSSGGRSLSSRPSGRSSGLIVDRDSVDLKNDLESSVHAMSVEDAERSLIEARREAKIYERALIQLIKMNGRLLLMSDEGLAKIAGGPTSGGPGSEAGSSNRSSPAPMAATAY</sequence>
<feature type="region of interest" description="Disordered" evidence="13">
    <location>
        <begin position="523"/>
        <end position="557"/>
    </location>
</feature>
<feature type="compositionally biased region" description="Low complexity" evidence="13">
    <location>
        <begin position="371"/>
        <end position="388"/>
    </location>
</feature>
<dbReference type="eggNOG" id="KOG2068">
    <property type="taxonomic scope" value="Eukaryota"/>
</dbReference>
<dbReference type="InterPro" id="IPR039780">
    <property type="entry name" value="Mot2"/>
</dbReference>
<feature type="compositionally biased region" description="Basic and acidic residues" evidence="13">
    <location>
        <begin position="90"/>
        <end position="105"/>
    </location>
</feature>
<evidence type="ECO:0000259" key="15">
    <source>
        <dbReference type="PROSITE" id="PS50102"/>
    </source>
</evidence>
<keyword evidence="6 12" id="KW-0694">RNA-binding</keyword>
<feature type="compositionally biased region" description="Low complexity" evidence="13">
    <location>
        <begin position="469"/>
        <end position="478"/>
    </location>
</feature>
<keyword evidence="8" id="KW-0175">Coiled coil</keyword>
<feature type="compositionally biased region" description="Low complexity" evidence="13">
    <location>
        <begin position="1678"/>
        <end position="1697"/>
    </location>
</feature>
<feature type="region of interest" description="Disordered" evidence="13">
    <location>
        <begin position="1662"/>
        <end position="1736"/>
    </location>
</feature>
<keyword evidence="17" id="KW-1185">Reference proteome</keyword>
<feature type="domain" description="RING-type" evidence="14">
    <location>
        <begin position="15"/>
        <end position="58"/>
    </location>
</feature>
<feature type="region of interest" description="Disordered" evidence="13">
    <location>
        <begin position="1154"/>
        <end position="1189"/>
    </location>
</feature>
<evidence type="ECO:0000256" key="13">
    <source>
        <dbReference type="SAM" id="MobiDB-lite"/>
    </source>
</evidence>
<dbReference type="FunFam" id="3.30.40.10:FF:000006">
    <property type="entry name" value="CCR4-NOT transcription complex subunit 4"/>
    <property type="match status" value="1"/>
</dbReference>
<evidence type="ECO:0000256" key="6">
    <source>
        <dbReference type="ARBA" id="ARBA00022884"/>
    </source>
</evidence>
<evidence type="ECO:0000256" key="11">
    <source>
        <dbReference type="PROSITE-ProRule" id="PRU00175"/>
    </source>
</evidence>
<feature type="compositionally biased region" description="Polar residues" evidence="13">
    <location>
        <begin position="238"/>
        <end position="251"/>
    </location>
</feature>
<dbReference type="GO" id="GO:0005634">
    <property type="term" value="C:nucleus"/>
    <property type="evidence" value="ECO:0007669"/>
    <property type="project" value="UniProtKB-SubCell"/>
</dbReference>
<dbReference type="InterPro" id="IPR039515">
    <property type="entry name" value="NOT4_mRING-HC-C4C4"/>
</dbReference>
<keyword evidence="4 11" id="KW-0863">Zinc-finger</keyword>
<dbReference type="OrthoDB" id="1923159at2759"/>
<feature type="compositionally biased region" description="Low complexity" evidence="13">
    <location>
        <begin position="1662"/>
        <end position="1671"/>
    </location>
</feature>
<dbReference type="InterPro" id="IPR001841">
    <property type="entry name" value="Znf_RING"/>
</dbReference>
<dbReference type="InterPro" id="IPR013083">
    <property type="entry name" value="Znf_RING/FYVE/PHD"/>
</dbReference>
<feature type="domain" description="RRM" evidence="15">
    <location>
        <begin position="121"/>
        <end position="206"/>
    </location>
</feature>
<feature type="region of interest" description="Disordered" evidence="13">
    <location>
        <begin position="1031"/>
        <end position="1064"/>
    </location>
</feature>
<dbReference type="SUPFAM" id="SSF57850">
    <property type="entry name" value="RING/U-box"/>
    <property type="match status" value="1"/>
</dbReference>
<feature type="compositionally biased region" description="Low complexity" evidence="13">
    <location>
        <begin position="1714"/>
        <end position="1733"/>
    </location>
</feature>
<dbReference type="EMBL" id="KI440843">
    <property type="protein sequence ID" value="ERT01122.1"/>
    <property type="molecule type" value="Genomic_DNA"/>
</dbReference>
<dbReference type="InterPro" id="IPR003954">
    <property type="entry name" value="RRM_euk-type"/>
</dbReference>
<evidence type="ECO:0000256" key="5">
    <source>
        <dbReference type="ARBA" id="ARBA00022833"/>
    </source>
</evidence>
<evidence type="ECO:0000256" key="7">
    <source>
        <dbReference type="ARBA" id="ARBA00023015"/>
    </source>
</evidence>
<dbReference type="SUPFAM" id="SSF54928">
    <property type="entry name" value="RNA-binding domain, RBD"/>
    <property type="match status" value="1"/>
</dbReference>
<evidence type="ECO:0000256" key="1">
    <source>
        <dbReference type="ARBA" id="ARBA00004123"/>
    </source>
</evidence>
<evidence type="ECO:0000313" key="17">
    <source>
        <dbReference type="Proteomes" id="UP000018087"/>
    </source>
</evidence>
<dbReference type="SMART" id="SM00360">
    <property type="entry name" value="RRM"/>
    <property type="match status" value="1"/>
</dbReference>
<evidence type="ECO:0000256" key="2">
    <source>
        <dbReference type="ARBA" id="ARBA00022491"/>
    </source>
</evidence>
<dbReference type="STRING" id="1391915.U7Q1R1"/>
<dbReference type="PROSITE" id="PS50102">
    <property type="entry name" value="RRM"/>
    <property type="match status" value="1"/>
</dbReference>
<dbReference type="AlphaFoldDB" id="U7Q1R1"/>
<dbReference type="GO" id="GO:0008270">
    <property type="term" value="F:zinc ion binding"/>
    <property type="evidence" value="ECO:0007669"/>
    <property type="project" value="UniProtKB-KW"/>
</dbReference>
<feature type="region of interest" description="Disordered" evidence="13">
    <location>
        <begin position="428"/>
        <end position="509"/>
    </location>
</feature>
<feature type="compositionally biased region" description="Polar residues" evidence="13">
    <location>
        <begin position="851"/>
        <end position="865"/>
    </location>
</feature>
<feature type="compositionally biased region" description="Low complexity" evidence="13">
    <location>
        <begin position="1305"/>
        <end position="1355"/>
    </location>
</feature>
<keyword evidence="2" id="KW-0678">Repressor</keyword>
<accession>U7Q1R1</accession>
<feature type="compositionally biased region" description="Basic and acidic residues" evidence="13">
    <location>
        <begin position="434"/>
        <end position="451"/>
    </location>
</feature>
<feature type="region of interest" description="Disordered" evidence="13">
    <location>
        <begin position="236"/>
        <end position="395"/>
    </location>
</feature>